<sequence length="198" mass="20811">MSIVFPQNDTAPKGSLYGADTINGYKYAEVPSGEHYILNSAKTLQDALPDGSKDPKGPYGNWRGAEETCSLTWEFHYWTICSKQPSDATLIQSGVGKRSGKMNFTIRPGAKLPVDAPEAQPCNLEVKAAASSLADAAVSPTTWYAGTRTSSTAATATAKTTSSAGPHGTSGRDSSKDGSNKDSLQRLGSDGFHILCCG</sequence>
<feature type="region of interest" description="Disordered" evidence="1">
    <location>
        <begin position="149"/>
        <end position="185"/>
    </location>
</feature>
<organism evidence="2 3">
    <name type="scientific">Beauveria bassiana</name>
    <name type="common">White muscardine disease fungus</name>
    <name type="synonym">Tritirachium shiotae</name>
    <dbReference type="NCBI Taxonomy" id="176275"/>
    <lineage>
        <taxon>Eukaryota</taxon>
        <taxon>Fungi</taxon>
        <taxon>Dikarya</taxon>
        <taxon>Ascomycota</taxon>
        <taxon>Pezizomycotina</taxon>
        <taxon>Sordariomycetes</taxon>
        <taxon>Hypocreomycetidae</taxon>
        <taxon>Hypocreales</taxon>
        <taxon>Cordycipitaceae</taxon>
        <taxon>Beauveria</taxon>
    </lineage>
</organism>
<accession>A0A2N6N8L3</accession>
<dbReference type="Proteomes" id="UP000235728">
    <property type="component" value="Unassembled WGS sequence"/>
</dbReference>
<feature type="compositionally biased region" description="Low complexity" evidence="1">
    <location>
        <begin position="149"/>
        <end position="164"/>
    </location>
</feature>
<evidence type="ECO:0000256" key="1">
    <source>
        <dbReference type="SAM" id="MobiDB-lite"/>
    </source>
</evidence>
<evidence type="ECO:0000313" key="3">
    <source>
        <dbReference type="Proteomes" id="UP000235728"/>
    </source>
</evidence>
<name>A0A2N6N8L3_BEABA</name>
<evidence type="ECO:0000313" key="2">
    <source>
        <dbReference type="EMBL" id="PMB63612.1"/>
    </source>
</evidence>
<protein>
    <submittedName>
        <fullName evidence="2">Uncharacterized protein</fullName>
    </submittedName>
</protein>
<feature type="compositionally biased region" description="Basic and acidic residues" evidence="1">
    <location>
        <begin position="173"/>
        <end position="184"/>
    </location>
</feature>
<dbReference type="OMA" id="FHYWTIC"/>
<comment type="caution">
    <text evidence="2">The sequence shown here is derived from an EMBL/GenBank/DDBJ whole genome shotgun (WGS) entry which is preliminary data.</text>
</comment>
<dbReference type="EMBL" id="MRVG01000019">
    <property type="protein sequence ID" value="PMB63612.1"/>
    <property type="molecule type" value="Genomic_DNA"/>
</dbReference>
<reference evidence="2 3" key="1">
    <citation type="journal article" date="2016" name="Appl. Microbiol. Biotechnol.">
        <title>Characterization of T-DNA insertion mutants with decreased virulence in the entomopathogenic fungus Beauveria bassiana JEF-007.</title>
        <authorList>
            <person name="Kim S."/>
            <person name="Lee S.J."/>
            <person name="Nai Y.S."/>
            <person name="Yu J.S."/>
            <person name="Lee M.R."/>
            <person name="Yang Y.T."/>
            <person name="Kim J.S."/>
        </authorList>
    </citation>
    <scope>NUCLEOTIDE SEQUENCE [LARGE SCALE GENOMIC DNA]</scope>
    <source>
        <strain evidence="2 3">JEF-007</strain>
    </source>
</reference>
<gene>
    <name evidence="2" type="ORF">BM221_010593</name>
</gene>
<proteinExistence type="predicted"/>
<dbReference type="AlphaFoldDB" id="A0A2N6N8L3"/>